<comment type="subcellular location">
    <subcellularLocation>
        <location evidence="2">Cell membrane</location>
    </subcellularLocation>
    <subcellularLocation>
        <location evidence="1">Membrane</location>
        <topology evidence="1">Single-pass membrane protein</topology>
    </subcellularLocation>
</comment>
<evidence type="ECO:0000256" key="11">
    <source>
        <dbReference type="SAM" id="Phobius"/>
    </source>
</evidence>
<dbReference type="PANTHER" id="PTHR30627:SF2">
    <property type="entry name" value="PEPTIDOGLYCAN D,D-TRANSPEPTIDASE MRDA"/>
    <property type="match status" value="1"/>
</dbReference>
<dbReference type="Pfam" id="PF00905">
    <property type="entry name" value="Transpeptidase"/>
    <property type="match status" value="1"/>
</dbReference>
<keyword evidence="4" id="KW-1003">Cell membrane</keyword>
<evidence type="ECO:0000256" key="9">
    <source>
        <dbReference type="ARBA" id="ARBA00023136"/>
    </source>
</evidence>
<keyword evidence="6" id="KW-0133">Cell shape</keyword>
<dbReference type="GO" id="GO:0071555">
    <property type="term" value="P:cell wall organization"/>
    <property type="evidence" value="ECO:0007669"/>
    <property type="project" value="UniProtKB-KW"/>
</dbReference>
<feature type="domain" description="Penicillin-binding protein dimerisation" evidence="13">
    <location>
        <begin position="62"/>
        <end position="258"/>
    </location>
</feature>
<reference evidence="14 15" key="1">
    <citation type="submission" date="2018-07" db="EMBL/GenBank/DDBJ databases">
        <title>Genomic Encyclopedia of Type Strains, Phase III (KMG-III): the genomes of soil and plant-associated and newly described type strains.</title>
        <authorList>
            <person name="Whitman W."/>
        </authorList>
    </citation>
    <scope>NUCLEOTIDE SEQUENCE [LARGE SCALE GENOMIC DNA]</scope>
    <source>
        <strain evidence="14 15">CECT 7506</strain>
    </source>
</reference>
<dbReference type="Pfam" id="PF03717">
    <property type="entry name" value="PBP_dimer"/>
    <property type="match status" value="1"/>
</dbReference>
<dbReference type="Gene3D" id="3.90.1310.10">
    <property type="entry name" value="Penicillin-binding protein 2a (Domain 2)"/>
    <property type="match status" value="1"/>
</dbReference>
<evidence type="ECO:0000256" key="3">
    <source>
        <dbReference type="ARBA" id="ARBA00007171"/>
    </source>
</evidence>
<feature type="domain" description="Penicillin-binding protein transpeptidase" evidence="12">
    <location>
        <begin position="310"/>
        <end position="652"/>
    </location>
</feature>
<evidence type="ECO:0000256" key="1">
    <source>
        <dbReference type="ARBA" id="ARBA00004167"/>
    </source>
</evidence>
<dbReference type="InterPro" id="IPR005311">
    <property type="entry name" value="PBP_dimer"/>
</dbReference>
<accession>A0A368VMF0</accession>
<feature type="transmembrane region" description="Helical" evidence="11">
    <location>
        <begin position="20"/>
        <end position="40"/>
    </location>
</feature>
<evidence type="ECO:0000256" key="8">
    <source>
        <dbReference type="ARBA" id="ARBA00022989"/>
    </source>
</evidence>
<evidence type="ECO:0000256" key="10">
    <source>
        <dbReference type="ARBA" id="ARBA00023316"/>
    </source>
</evidence>
<keyword evidence="15" id="KW-1185">Reference proteome</keyword>
<evidence type="ECO:0000256" key="4">
    <source>
        <dbReference type="ARBA" id="ARBA00022475"/>
    </source>
</evidence>
<dbReference type="GO" id="GO:0005886">
    <property type="term" value="C:plasma membrane"/>
    <property type="evidence" value="ECO:0007669"/>
    <property type="project" value="UniProtKB-SubCell"/>
</dbReference>
<keyword evidence="10" id="KW-0961">Cell wall biogenesis/degradation</keyword>
<name>A0A368VMF0_9BACL</name>
<dbReference type="SUPFAM" id="SSF56601">
    <property type="entry name" value="beta-lactamase/transpeptidase-like"/>
    <property type="match status" value="1"/>
</dbReference>
<protein>
    <submittedName>
        <fullName evidence="14">Penicillin-binding protein 2</fullName>
    </submittedName>
</protein>
<dbReference type="GO" id="GO:0008360">
    <property type="term" value="P:regulation of cell shape"/>
    <property type="evidence" value="ECO:0007669"/>
    <property type="project" value="UniProtKB-KW"/>
</dbReference>
<comment type="caution">
    <text evidence="14">The sequence shown here is derived from an EMBL/GenBank/DDBJ whole genome shotgun (WGS) entry which is preliminary data.</text>
</comment>
<comment type="similarity">
    <text evidence="3">Belongs to the transpeptidase family.</text>
</comment>
<keyword evidence="7" id="KW-0573">Peptidoglycan synthesis</keyword>
<keyword evidence="8 11" id="KW-1133">Transmembrane helix</keyword>
<dbReference type="InterPro" id="IPR012338">
    <property type="entry name" value="Beta-lactam/transpept-like"/>
</dbReference>
<dbReference type="GO" id="GO:0009252">
    <property type="term" value="P:peptidoglycan biosynthetic process"/>
    <property type="evidence" value="ECO:0007669"/>
    <property type="project" value="UniProtKB-KW"/>
</dbReference>
<evidence type="ECO:0000313" key="15">
    <source>
        <dbReference type="Proteomes" id="UP000252415"/>
    </source>
</evidence>
<dbReference type="AlphaFoldDB" id="A0A368VMF0"/>
<dbReference type="OrthoDB" id="9770103at2"/>
<evidence type="ECO:0000256" key="6">
    <source>
        <dbReference type="ARBA" id="ARBA00022960"/>
    </source>
</evidence>
<evidence type="ECO:0000259" key="12">
    <source>
        <dbReference type="Pfam" id="PF00905"/>
    </source>
</evidence>
<evidence type="ECO:0000256" key="5">
    <source>
        <dbReference type="ARBA" id="ARBA00022692"/>
    </source>
</evidence>
<dbReference type="EMBL" id="QPJD01000020">
    <property type="protein sequence ID" value="RCW41979.1"/>
    <property type="molecule type" value="Genomic_DNA"/>
</dbReference>
<proteinExistence type="inferred from homology"/>
<dbReference type="Proteomes" id="UP000252415">
    <property type="component" value="Unassembled WGS sequence"/>
</dbReference>
<dbReference type="InterPro" id="IPR001460">
    <property type="entry name" value="PCN-bd_Tpept"/>
</dbReference>
<dbReference type="GO" id="GO:0008658">
    <property type="term" value="F:penicillin binding"/>
    <property type="evidence" value="ECO:0007669"/>
    <property type="project" value="InterPro"/>
</dbReference>
<dbReference type="Gene3D" id="3.40.710.10">
    <property type="entry name" value="DD-peptidase/beta-lactamase superfamily"/>
    <property type="match status" value="1"/>
</dbReference>
<evidence type="ECO:0000256" key="2">
    <source>
        <dbReference type="ARBA" id="ARBA00004236"/>
    </source>
</evidence>
<gene>
    <name evidence="14" type="ORF">DFP97_120116</name>
</gene>
<keyword evidence="5 11" id="KW-0812">Transmembrane</keyword>
<evidence type="ECO:0000256" key="7">
    <source>
        <dbReference type="ARBA" id="ARBA00022984"/>
    </source>
</evidence>
<dbReference type="PANTHER" id="PTHR30627">
    <property type="entry name" value="PEPTIDOGLYCAN D,D-TRANSPEPTIDASE"/>
    <property type="match status" value="1"/>
</dbReference>
<evidence type="ECO:0000313" key="14">
    <source>
        <dbReference type="EMBL" id="RCW41979.1"/>
    </source>
</evidence>
<evidence type="ECO:0000259" key="13">
    <source>
        <dbReference type="Pfam" id="PF03717"/>
    </source>
</evidence>
<dbReference type="SUPFAM" id="SSF56519">
    <property type="entry name" value="Penicillin binding protein dimerisation domain"/>
    <property type="match status" value="1"/>
</dbReference>
<dbReference type="InterPro" id="IPR050515">
    <property type="entry name" value="Beta-lactam/transpept"/>
</dbReference>
<keyword evidence="9 11" id="KW-0472">Membrane</keyword>
<dbReference type="GO" id="GO:0071972">
    <property type="term" value="F:peptidoglycan L,D-transpeptidase activity"/>
    <property type="evidence" value="ECO:0007669"/>
    <property type="project" value="TreeGrafter"/>
</dbReference>
<dbReference type="RefSeq" id="WP_114383555.1">
    <property type="nucleotide sequence ID" value="NZ_QPJD01000020.1"/>
</dbReference>
<organism evidence="14 15">
    <name type="scientific">Paenibacillus prosopidis</name>
    <dbReference type="NCBI Taxonomy" id="630520"/>
    <lineage>
        <taxon>Bacteria</taxon>
        <taxon>Bacillati</taxon>
        <taxon>Bacillota</taxon>
        <taxon>Bacilli</taxon>
        <taxon>Bacillales</taxon>
        <taxon>Paenibacillaceae</taxon>
        <taxon>Paenibacillus</taxon>
    </lineage>
</organism>
<dbReference type="InterPro" id="IPR036138">
    <property type="entry name" value="PBP_dimer_sf"/>
</dbReference>
<sequence length="696" mass="77181">MQDDPQKREIINRRHFSFRLNLFFFITFALFSVLIVRLAILQFVEGPTLSAEGSSKSTRSVKIPPIRGNIYDSTGYPIAYSTSTQSLYFSIQPELGLEDAKESAKQMAAQLEQIFTKYGNPAEAMTVDDIIRQMDLDFRRNTISTPRRIKSGLTNKEIAYFMENRTSFKGIDIMEESVRNYDSESISVQLVGYLKKYKGVRETLDFYKEKSTEEEPTLQYLEEEDVGMDGLEYMYQDVLRGKNGLKTYPVNNAERIIGPMEITNPEKGSDIYLTINKNVQLKTESAIMNHLKKITTSNNPYERAEYAKTGFAVAMEVETGKIVAMASMPDYDPNIWAGGRISPEDYENFQNVLENGTIRSVYGKYETKAERDKHPSSIVPPGSTLKPLTVLIGLNEGLFTPTTRYTDTGVFTFGKTGYERFIRNSQRHVYGNIDGAGAIEHSSNPFMAAMVGNQLYMRGGKNGKTSVEIWDEYMKQFGLGVLTGSGLPNESKGIIEYFSEAERGSSQSALIFASFGQQGRYTTLQLAQYTAMLANRGKRMKPQFVNEIKDSDGNLIQGFTPEVLNTVDIPAKYWEEIETGMSKVKSQGFEGFEYSYRRKTGTSEQDVASRRAENAVFIAYAPADNPKLAVAVVVPDGGFGAYGASPIARQIFDAYDQEIGLTGVPKKKVAVTTSATGTAGTAGAAGATGAAVAQGE</sequence>